<dbReference type="SUPFAM" id="SSF46600">
    <property type="entry name" value="C-terminal UvrC-binding domain of UvrB"/>
    <property type="match status" value="1"/>
</dbReference>
<dbReference type="Pfam" id="PF02151">
    <property type="entry name" value="UVR"/>
    <property type="match status" value="1"/>
</dbReference>
<dbReference type="CDD" id="cd10434">
    <property type="entry name" value="GIY-YIG_UvrC_Cho"/>
    <property type="match status" value="1"/>
</dbReference>
<proteinExistence type="inferred from homology"/>
<evidence type="ECO:0000256" key="4">
    <source>
        <dbReference type="ARBA" id="ARBA00022881"/>
    </source>
</evidence>
<evidence type="ECO:0000256" key="6">
    <source>
        <dbReference type="ARBA" id="ARBA00023236"/>
    </source>
</evidence>
<evidence type="ECO:0000259" key="9">
    <source>
        <dbReference type="PROSITE" id="PS50164"/>
    </source>
</evidence>
<protein>
    <recommendedName>
        <fullName evidence="7">UvrABC system protein C</fullName>
        <shortName evidence="7">Protein UvrC</shortName>
    </recommendedName>
    <alternativeName>
        <fullName evidence="7">Excinuclease ABC subunit C</fullName>
    </alternativeName>
</protein>
<dbReference type="NCBIfam" id="NF001824">
    <property type="entry name" value="PRK00558.1-5"/>
    <property type="match status" value="1"/>
</dbReference>
<dbReference type="InterPro" id="IPR004791">
    <property type="entry name" value="UvrC"/>
</dbReference>
<dbReference type="PROSITE" id="PS50165">
    <property type="entry name" value="UVRC"/>
    <property type="match status" value="1"/>
</dbReference>
<dbReference type="PANTHER" id="PTHR30562:SF1">
    <property type="entry name" value="UVRABC SYSTEM PROTEIN C"/>
    <property type="match status" value="1"/>
</dbReference>
<sequence>MNDSSSDQPGKPAADVPAGQADALPVFDAKSFLRGLPESPGVYRMIGADDEVLYVGKAKLLKRRVSSYFQKNHPSPRIAMMVSKIVRVDITVVRSEAEALILENNLIKTLKPRYNILFRDDKSYPYIAISGDESPRLFYYRGAFEKGVRYFGPYPSGWAARESVQLLQRLFLLRTCEDPVFNNRSRPCLLHQIKRCSAPCVDVIDKESYARDVKVATLFLEGKHSDVIDNLTARMQSASERFAFEEAAVFRDQIRALQTVLHKQFVDSGKDEDVDVLVALETGGMVCVNLAMVRGGRHLGDRPQFPNGSEGLSATDALLAFLEQHYRDHPAPAKIVLEGLSTELARSVLDEVLERTPIITAARYQGEKAWVEMALLNANLAIETRQRESGRAQHQLEALRVALGIDEAPRRIECFDISHTQGEATVASCVVWEGEGMKKSEYRRFNIAGITGGDDYAAMRQALTRRYEKVAAGEGVRPDLILIDGGKGQIGVAWEVLTELGLESIAMVGVAKGEERKAGLEQLIYPDGRPPLALGGEHPALHLIQVVRDEAHRFAITGMRARRSKTRLTSKLEDIPGVGPTRRKKLIEAFGGLAGVKEATVEDLCRVEGINRKIAEQIYNALRG</sequence>
<comment type="subcellular location">
    <subcellularLocation>
        <location evidence="7">Cytoplasm</location>
    </subcellularLocation>
</comment>
<dbReference type="PROSITE" id="PS50164">
    <property type="entry name" value="GIY_YIG"/>
    <property type="match status" value="1"/>
</dbReference>
<keyword evidence="1 7" id="KW-0963">Cytoplasm</keyword>
<dbReference type="Pfam" id="PF14520">
    <property type="entry name" value="HHH_5"/>
    <property type="match status" value="1"/>
</dbReference>
<dbReference type="Pfam" id="PF08459">
    <property type="entry name" value="UvrC_RNaseH_dom"/>
    <property type="match status" value="1"/>
</dbReference>
<dbReference type="Proteomes" id="UP001500547">
    <property type="component" value="Unassembled WGS sequence"/>
</dbReference>
<dbReference type="InterPro" id="IPR047296">
    <property type="entry name" value="GIY-YIG_UvrC_Cho"/>
</dbReference>
<dbReference type="HAMAP" id="MF_00203">
    <property type="entry name" value="UvrC"/>
    <property type="match status" value="1"/>
</dbReference>
<evidence type="ECO:0000256" key="1">
    <source>
        <dbReference type="ARBA" id="ARBA00022490"/>
    </source>
</evidence>
<dbReference type="Gene3D" id="3.40.1440.10">
    <property type="entry name" value="GIY-YIG endonuclease"/>
    <property type="match status" value="1"/>
</dbReference>
<evidence type="ECO:0000256" key="3">
    <source>
        <dbReference type="ARBA" id="ARBA00022769"/>
    </source>
</evidence>
<dbReference type="PROSITE" id="PS50151">
    <property type="entry name" value="UVR"/>
    <property type="match status" value="1"/>
</dbReference>
<dbReference type="SMART" id="SM00465">
    <property type="entry name" value="GIYc"/>
    <property type="match status" value="1"/>
</dbReference>
<dbReference type="Gene3D" id="1.10.150.20">
    <property type="entry name" value="5' to 3' exonuclease, C-terminal subdomain"/>
    <property type="match status" value="1"/>
</dbReference>
<dbReference type="InterPro" id="IPR038476">
    <property type="entry name" value="UvrC_RNase_H_dom_sf"/>
</dbReference>
<dbReference type="InterPro" id="IPR000305">
    <property type="entry name" value="GIY-YIG_endonuc"/>
</dbReference>
<keyword evidence="6 7" id="KW-0742">SOS response</keyword>
<evidence type="ECO:0000259" key="10">
    <source>
        <dbReference type="PROSITE" id="PS50165"/>
    </source>
</evidence>
<dbReference type="Gene3D" id="3.30.420.340">
    <property type="entry name" value="UvrC, RNAse H endonuclease domain"/>
    <property type="match status" value="1"/>
</dbReference>
<dbReference type="InterPro" id="IPR050066">
    <property type="entry name" value="UvrABC_protein_C"/>
</dbReference>
<name>A0ABP9QW42_9RHOO</name>
<dbReference type="SMART" id="SM00278">
    <property type="entry name" value="HhH1"/>
    <property type="match status" value="2"/>
</dbReference>
<dbReference type="InterPro" id="IPR001943">
    <property type="entry name" value="UVR_dom"/>
</dbReference>
<dbReference type="RefSeq" id="WP_345533700.1">
    <property type="nucleotide sequence ID" value="NZ_BAABLD010000010.1"/>
</dbReference>
<dbReference type="Pfam" id="PF22920">
    <property type="entry name" value="UvrC_RNaseH"/>
    <property type="match status" value="1"/>
</dbReference>
<dbReference type="Gene3D" id="4.10.860.10">
    <property type="entry name" value="UVR domain"/>
    <property type="match status" value="1"/>
</dbReference>
<keyword evidence="3 7" id="KW-0228">DNA excision</keyword>
<reference evidence="12" key="1">
    <citation type="journal article" date="2019" name="Int. J. Syst. Evol. Microbiol.">
        <title>The Global Catalogue of Microorganisms (GCM) 10K type strain sequencing project: providing services to taxonomists for standard genome sequencing and annotation.</title>
        <authorList>
            <consortium name="The Broad Institute Genomics Platform"/>
            <consortium name="The Broad Institute Genome Sequencing Center for Infectious Disease"/>
            <person name="Wu L."/>
            <person name="Ma J."/>
        </authorList>
    </citation>
    <scope>NUCLEOTIDE SEQUENCE [LARGE SCALE GENOMIC DNA]</scope>
    <source>
        <strain evidence="12">JCM 18715</strain>
    </source>
</reference>
<evidence type="ECO:0000313" key="11">
    <source>
        <dbReference type="EMBL" id="GAA5168207.1"/>
    </source>
</evidence>
<comment type="similarity">
    <text evidence="7">Belongs to the UvrC family.</text>
</comment>
<keyword evidence="2 7" id="KW-0227">DNA damage</keyword>
<feature type="domain" description="GIY-YIG" evidence="9">
    <location>
        <begin position="38"/>
        <end position="116"/>
    </location>
</feature>
<accession>A0ABP9QW42</accession>
<dbReference type="NCBIfam" id="TIGR00194">
    <property type="entry name" value="uvrC"/>
    <property type="match status" value="1"/>
</dbReference>
<comment type="subunit">
    <text evidence="7">Interacts with UvrB in an incision complex.</text>
</comment>
<comment type="function">
    <text evidence="7">The UvrABC repair system catalyzes the recognition and processing of DNA lesions. UvrC both incises the 5' and 3' sides of the lesion. The N-terminal half is responsible for the 3' incision and the C-terminal half is responsible for the 5' incision.</text>
</comment>
<keyword evidence="4 7" id="KW-0267">Excision nuclease</keyword>
<evidence type="ECO:0000313" key="12">
    <source>
        <dbReference type="Proteomes" id="UP001500547"/>
    </source>
</evidence>
<keyword evidence="12" id="KW-1185">Reference proteome</keyword>
<evidence type="ECO:0000256" key="2">
    <source>
        <dbReference type="ARBA" id="ARBA00022763"/>
    </source>
</evidence>
<dbReference type="SUPFAM" id="SSF47781">
    <property type="entry name" value="RuvA domain 2-like"/>
    <property type="match status" value="1"/>
</dbReference>
<keyword evidence="5 7" id="KW-0234">DNA repair</keyword>
<dbReference type="Pfam" id="PF01541">
    <property type="entry name" value="GIY-YIG"/>
    <property type="match status" value="1"/>
</dbReference>
<gene>
    <name evidence="7 11" type="primary">uvrC</name>
    <name evidence="11" type="ORF">GCM10025770_27850</name>
</gene>
<dbReference type="InterPro" id="IPR036876">
    <property type="entry name" value="UVR_dom_sf"/>
</dbReference>
<dbReference type="EMBL" id="BAABLD010000010">
    <property type="protein sequence ID" value="GAA5168207.1"/>
    <property type="molecule type" value="Genomic_DNA"/>
</dbReference>
<dbReference type="InterPro" id="IPR010994">
    <property type="entry name" value="RuvA_2-like"/>
</dbReference>
<dbReference type="InterPro" id="IPR001162">
    <property type="entry name" value="UvrC_RNase_H_dom"/>
</dbReference>
<dbReference type="PANTHER" id="PTHR30562">
    <property type="entry name" value="UVRC/OXIDOREDUCTASE"/>
    <property type="match status" value="1"/>
</dbReference>
<feature type="domain" description="UVR" evidence="8">
    <location>
        <begin position="225"/>
        <end position="260"/>
    </location>
</feature>
<organism evidence="11 12">
    <name type="scientific">Viridibacterium curvum</name>
    <dbReference type="NCBI Taxonomy" id="1101404"/>
    <lineage>
        <taxon>Bacteria</taxon>
        <taxon>Pseudomonadati</taxon>
        <taxon>Pseudomonadota</taxon>
        <taxon>Betaproteobacteria</taxon>
        <taxon>Rhodocyclales</taxon>
        <taxon>Rhodocyclaceae</taxon>
        <taxon>Viridibacterium</taxon>
    </lineage>
</organism>
<evidence type="ECO:0000259" key="8">
    <source>
        <dbReference type="PROSITE" id="PS50151"/>
    </source>
</evidence>
<comment type="caution">
    <text evidence="11">The sequence shown here is derived from an EMBL/GenBank/DDBJ whole genome shotgun (WGS) entry which is preliminary data.</text>
</comment>
<dbReference type="InterPro" id="IPR003583">
    <property type="entry name" value="Hlx-hairpin-Hlx_DNA-bd_motif"/>
</dbReference>
<evidence type="ECO:0000256" key="5">
    <source>
        <dbReference type="ARBA" id="ARBA00023204"/>
    </source>
</evidence>
<dbReference type="SUPFAM" id="SSF82771">
    <property type="entry name" value="GIY-YIG endonuclease"/>
    <property type="match status" value="1"/>
</dbReference>
<evidence type="ECO:0000256" key="7">
    <source>
        <dbReference type="HAMAP-Rule" id="MF_00203"/>
    </source>
</evidence>
<dbReference type="InterPro" id="IPR035901">
    <property type="entry name" value="GIY-YIG_endonuc_sf"/>
</dbReference>
<feature type="domain" description="UvrC family homology region profile" evidence="10">
    <location>
        <begin position="284"/>
        <end position="497"/>
    </location>
</feature>